<accession>A0ACD3AFZ9</accession>
<sequence length="129" mass="14879">MENNQTPLGLPLEIWTSIFQHAVFSDPPDIGWYGSGVLMAIRLTEVCKAWRDLVIGLPELWEWIDCYQDPLRMELSIQCAGTRPLSFSLLVYWDTGDHPLLPHNCWSPDPQVKNPLPDVRRGLRRIRTP</sequence>
<gene>
    <name evidence="1" type="ORF">BDN72DRAFT_846447</name>
</gene>
<dbReference type="EMBL" id="ML208469">
    <property type="protein sequence ID" value="TFK64575.1"/>
    <property type="molecule type" value="Genomic_DNA"/>
</dbReference>
<evidence type="ECO:0000313" key="1">
    <source>
        <dbReference type="EMBL" id="TFK64575.1"/>
    </source>
</evidence>
<dbReference type="Proteomes" id="UP000308600">
    <property type="component" value="Unassembled WGS sequence"/>
</dbReference>
<protein>
    <submittedName>
        <fullName evidence="1">Uncharacterized protein</fullName>
    </submittedName>
</protein>
<name>A0ACD3AFZ9_9AGAR</name>
<evidence type="ECO:0000313" key="2">
    <source>
        <dbReference type="Proteomes" id="UP000308600"/>
    </source>
</evidence>
<reference evidence="1 2" key="1">
    <citation type="journal article" date="2019" name="Nat. Ecol. Evol.">
        <title>Megaphylogeny resolves global patterns of mushroom evolution.</title>
        <authorList>
            <person name="Varga T."/>
            <person name="Krizsan K."/>
            <person name="Foldi C."/>
            <person name="Dima B."/>
            <person name="Sanchez-Garcia M."/>
            <person name="Sanchez-Ramirez S."/>
            <person name="Szollosi G.J."/>
            <person name="Szarkandi J.G."/>
            <person name="Papp V."/>
            <person name="Albert L."/>
            <person name="Andreopoulos W."/>
            <person name="Angelini C."/>
            <person name="Antonin V."/>
            <person name="Barry K.W."/>
            <person name="Bougher N.L."/>
            <person name="Buchanan P."/>
            <person name="Buyck B."/>
            <person name="Bense V."/>
            <person name="Catcheside P."/>
            <person name="Chovatia M."/>
            <person name="Cooper J."/>
            <person name="Damon W."/>
            <person name="Desjardin D."/>
            <person name="Finy P."/>
            <person name="Geml J."/>
            <person name="Haridas S."/>
            <person name="Hughes K."/>
            <person name="Justo A."/>
            <person name="Karasinski D."/>
            <person name="Kautmanova I."/>
            <person name="Kiss B."/>
            <person name="Kocsube S."/>
            <person name="Kotiranta H."/>
            <person name="LaButti K.M."/>
            <person name="Lechner B.E."/>
            <person name="Liimatainen K."/>
            <person name="Lipzen A."/>
            <person name="Lukacs Z."/>
            <person name="Mihaltcheva S."/>
            <person name="Morgado L.N."/>
            <person name="Niskanen T."/>
            <person name="Noordeloos M.E."/>
            <person name="Ohm R.A."/>
            <person name="Ortiz-Santana B."/>
            <person name="Ovrebo C."/>
            <person name="Racz N."/>
            <person name="Riley R."/>
            <person name="Savchenko A."/>
            <person name="Shiryaev A."/>
            <person name="Soop K."/>
            <person name="Spirin V."/>
            <person name="Szebenyi C."/>
            <person name="Tomsovsky M."/>
            <person name="Tulloss R.E."/>
            <person name="Uehling J."/>
            <person name="Grigoriev I.V."/>
            <person name="Vagvolgyi C."/>
            <person name="Papp T."/>
            <person name="Martin F.M."/>
            <person name="Miettinen O."/>
            <person name="Hibbett D.S."/>
            <person name="Nagy L.G."/>
        </authorList>
    </citation>
    <scope>NUCLEOTIDE SEQUENCE [LARGE SCALE GENOMIC DNA]</scope>
    <source>
        <strain evidence="1 2">NL-1719</strain>
    </source>
</reference>
<proteinExistence type="predicted"/>
<organism evidence="1 2">
    <name type="scientific">Pluteus cervinus</name>
    <dbReference type="NCBI Taxonomy" id="181527"/>
    <lineage>
        <taxon>Eukaryota</taxon>
        <taxon>Fungi</taxon>
        <taxon>Dikarya</taxon>
        <taxon>Basidiomycota</taxon>
        <taxon>Agaricomycotina</taxon>
        <taxon>Agaricomycetes</taxon>
        <taxon>Agaricomycetidae</taxon>
        <taxon>Agaricales</taxon>
        <taxon>Pluteineae</taxon>
        <taxon>Pluteaceae</taxon>
        <taxon>Pluteus</taxon>
    </lineage>
</organism>
<keyword evidence="2" id="KW-1185">Reference proteome</keyword>